<reference evidence="2" key="1">
    <citation type="submission" date="2016-10" db="EMBL/GenBank/DDBJ databases">
        <authorList>
            <person name="Varghese N."/>
            <person name="Submissions S."/>
        </authorList>
    </citation>
    <scope>NUCLEOTIDE SEQUENCE [LARGE SCALE GENOMIC DNA]</scope>
    <source>
        <strain evidence="2">DSM 23422</strain>
    </source>
</reference>
<protein>
    <recommendedName>
        <fullName evidence="3">TFIIB zinc-binding</fullName>
    </recommendedName>
</protein>
<evidence type="ECO:0008006" key="3">
    <source>
        <dbReference type="Google" id="ProtNLM"/>
    </source>
</evidence>
<keyword evidence="2" id="KW-1185">Reference proteome</keyword>
<dbReference type="RefSeq" id="WP_175498527.1">
    <property type="nucleotide sequence ID" value="NZ_FPAJ01000002.1"/>
</dbReference>
<dbReference type="Proteomes" id="UP000199239">
    <property type="component" value="Unassembled WGS sequence"/>
</dbReference>
<gene>
    <name evidence="1" type="ORF">SAMN04488040_1602</name>
</gene>
<evidence type="ECO:0000313" key="2">
    <source>
        <dbReference type="Proteomes" id="UP000199239"/>
    </source>
</evidence>
<dbReference type="STRING" id="394264.SAMN04488040_1602"/>
<proteinExistence type="predicted"/>
<organism evidence="1 2">
    <name type="scientific">Sulfitobacter marinus</name>
    <dbReference type="NCBI Taxonomy" id="394264"/>
    <lineage>
        <taxon>Bacteria</taxon>
        <taxon>Pseudomonadati</taxon>
        <taxon>Pseudomonadota</taxon>
        <taxon>Alphaproteobacteria</taxon>
        <taxon>Rhodobacterales</taxon>
        <taxon>Roseobacteraceae</taxon>
        <taxon>Sulfitobacter</taxon>
    </lineage>
</organism>
<name>A0A1I6RW83_9RHOB</name>
<evidence type="ECO:0000313" key="1">
    <source>
        <dbReference type="EMBL" id="SFS68971.1"/>
    </source>
</evidence>
<dbReference type="AlphaFoldDB" id="A0A1I6RW83"/>
<dbReference type="EMBL" id="FPAJ01000002">
    <property type="protein sequence ID" value="SFS68971.1"/>
    <property type="molecule type" value="Genomic_DNA"/>
</dbReference>
<accession>A0A1I6RW83</accession>
<sequence>MAYPTKIATCCFCGSKAALTLDVGRHELSCAQCGAPLHDLKQIPVSKSKNAGGGVSPALRRFPSAKPVKRGLKPKVKRQKRRKSWLQKMASDVFEDVFDAVEDILIERNVKLWAVFCPDV</sequence>